<feature type="signal peptide" evidence="5">
    <location>
        <begin position="1"/>
        <end position="19"/>
    </location>
</feature>
<evidence type="ECO:0000256" key="1">
    <source>
        <dbReference type="ARBA" id="ARBA00004613"/>
    </source>
</evidence>
<evidence type="ECO:0000313" key="6">
    <source>
        <dbReference type="Proteomes" id="UP001652622"/>
    </source>
</evidence>
<evidence type="ECO:0000256" key="4">
    <source>
        <dbReference type="ARBA" id="ARBA00023157"/>
    </source>
</evidence>
<keyword evidence="3" id="KW-0964">Secreted</keyword>
<evidence type="ECO:0000256" key="5">
    <source>
        <dbReference type="SAM" id="SignalP"/>
    </source>
</evidence>
<dbReference type="Proteomes" id="UP001652622">
    <property type="component" value="Unplaced"/>
</dbReference>
<reference evidence="7" key="1">
    <citation type="submission" date="2025-08" db="UniProtKB">
        <authorList>
            <consortium name="RefSeq"/>
        </authorList>
    </citation>
    <scope>IDENTIFICATION</scope>
    <source>
        <tissue evidence="7">Blood</tissue>
    </source>
</reference>
<dbReference type="PANTHER" id="PTHR10500:SF7">
    <property type="entry name" value="BETA-MICROSEMINOPROTEIN"/>
    <property type="match status" value="1"/>
</dbReference>
<dbReference type="GeneID" id="132709492"/>
<organism evidence="6 7">
    <name type="scientific">Pantherophis guttatus</name>
    <name type="common">Corn snake</name>
    <name type="synonym">Elaphe guttata</name>
    <dbReference type="NCBI Taxonomy" id="94885"/>
    <lineage>
        <taxon>Eukaryota</taxon>
        <taxon>Metazoa</taxon>
        <taxon>Chordata</taxon>
        <taxon>Craniata</taxon>
        <taxon>Vertebrata</taxon>
        <taxon>Euteleostomi</taxon>
        <taxon>Lepidosauria</taxon>
        <taxon>Squamata</taxon>
        <taxon>Bifurcata</taxon>
        <taxon>Unidentata</taxon>
        <taxon>Episquamata</taxon>
        <taxon>Toxicofera</taxon>
        <taxon>Serpentes</taxon>
        <taxon>Colubroidea</taxon>
        <taxon>Colubridae</taxon>
        <taxon>Colubrinae</taxon>
        <taxon>Pantherophis</taxon>
    </lineage>
</organism>
<dbReference type="RefSeq" id="XP_060539287.1">
    <property type="nucleotide sequence ID" value="XM_060683304.1"/>
</dbReference>
<dbReference type="Gene3D" id="2.10.70.10">
    <property type="entry name" value="Complement Module, domain 1"/>
    <property type="match status" value="1"/>
</dbReference>
<gene>
    <name evidence="7" type="primary">LOC132709492</name>
</gene>
<name>A0ABM3YT37_PANGU</name>
<comment type="subcellular location">
    <subcellularLocation>
        <location evidence="1">Secreted</location>
    </subcellularLocation>
</comment>
<evidence type="ECO:0000256" key="3">
    <source>
        <dbReference type="ARBA" id="ARBA00022525"/>
    </source>
</evidence>
<proteinExistence type="inferred from homology"/>
<dbReference type="PANTHER" id="PTHR10500">
    <property type="entry name" value="BETA-MICROSEMINOPROTEIN"/>
    <property type="match status" value="1"/>
</dbReference>
<protein>
    <submittedName>
        <fullName evidence="7">Small serum protein 4-like</fullName>
    </submittedName>
</protein>
<sequence>MRVFICLSIFSFMLATCQEECFSDHLRPRLKDGKGVKPNTCVDRYDGKTHPIGSSWSTADCFVCECSRDGMRCCERERGIVLVERCKKGENPESCKDAAIGLDDKCQFIIPKDDIYIKILEELSVLERNLNKFPTFLSKTQLY</sequence>
<dbReference type="InterPro" id="IPR008735">
    <property type="entry name" value="PSP94"/>
</dbReference>
<evidence type="ECO:0000256" key="2">
    <source>
        <dbReference type="ARBA" id="ARBA00010352"/>
    </source>
</evidence>
<keyword evidence="4" id="KW-1015">Disulfide bond</keyword>
<keyword evidence="5" id="KW-0732">Signal</keyword>
<accession>A0ABM3YT37</accession>
<feature type="chain" id="PRO_5047079536" evidence="5">
    <location>
        <begin position="20"/>
        <end position="143"/>
    </location>
</feature>
<evidence type="ECO:0000313" key="7">
    <source>
        <dbReference type="RefSeq" id="XP_060539287.1"/>
    </source>
</evidence>
<comment type="similarity">
    <text evidence="2">Belongs to the beta-microseminoprotein family.</text>
</comment>
<dbReference type="Pfam" id="PF05825">
    <property type="entry name" value="PSP94"/>
    <property type="match status" value="1"/>
</dbReference>
<keyword evidence="6" id="KW-1185">Reference proteome</keyword>